<organism evidence="6 7">
    <name type="scientific">Niastella koreensis</name>
    <dbReference type="NCBI Taxonomy" id="354356"/>
    <lineage>
        <taxon>Bacteria</taxon>
        <taxon>Pseudomonadati</taxon>
        <taxon>Bacteroidota</taxon>
        <taxon>Chitinophagia</taxon>
        <taxon>Chitinophagales</taxon>
        <taxon>Chitinophagaceae</taxon>
        <taxon>Niastella</taxon>
    </lineage>
</organism>
<proteinExistence type="predicted"/>
<dbReference type="InterPro" id="IPR037118">
    <property type="entry name" value="Val-tRNA_synth_C_sf"/>
</dbReference>
<dbReference type="Gene3D" id="1.10.287.380">
    <property type="entry name" value="Valyl-tRNA synthetase, C-terminal domain"/>
    <property type="match status" value="1"/>
</dbReference>
<dbReference type="GO" id="GO:0005524">
    <property type="term" value="F:ATP binding"/>
    <property type="evidence" value="ECO:0007669"/>
    <property type="project" value="UniProtKB-KW"/>
</dbReference>
<protein>
    <submittedName>
        <fullName evidence="6">ABC transporter ATP-binding protein</fullName>
    </submittedName>
</protein>
<dbReference type="InterPro" id="IPR032524">
    <property type="entry name" value="ABC_tran_C"/>
</dbReference>
<dbReference type="SMART" id="SM00382">
    <property type="entry name" value="AAA"/>
    <property type="match status" value="2"/>
</dbReference>
<dbReference type="InterPro" id="IPR027417">
    <property type="entry name" value="P-loop_NTPase"/>
</dbReference>
<feature type="domain" description="ABC transporter" evidence="5">
    <location>
        <begin position="3"/>
        <end position="263"/>
    </location>
</feature>
<dbReference type="CDD" id="cd03221">
    <property type="entry name" value="ABCF_EF-3"/>
    <property type="match status" value="2"/>
</dbReference>
<dbReference type="Proteomes" id="UP000192277">
    <property type="component" value="Unassembled WGS sequence"/>
</dbReference>
<keyword evidence="7" id="KW-1185">Reference proteome</keyword>
<name>A0ABX3P2J9_9BACT</name>
<evidence type="ECO:0000313" key="6">
    <source>
        <dbReference type="EMBL" id="OQP53012.1"/>
    </source>
</evidence>
<comment type="caution">
    <text evidence="6">The sequence shown here is derived from an EMBL/GenBank/DDBJ whole genome shotgun (WGS) entry which is preliminary data.</text>
</comment>
<reference evidence="6 7" key="1">
    <citation type="submission" date="2016-04" db="EMBL/GenBank/DDBJ databases">
        <authorList>
            <person name="Chen L."/>
            <person name="Zhuang W."/>
            <person name="Wang G."/>
        </authorList>
    </citation>
    <scope>NUCLEOTIDE SEQUENCE [LARGE SCALE GENOMIC DNA]</scope>
    <source>
        <strain evidence="7">GR20</strain>
    </source>
</reference>
<dbReference type="Pfam" id="PF00005">
    <property type="entry name" value="ABC_tran"/>
    <property type="match status" value="2"/>
</dbReference>
<dbReference type="InterPro" id="IPR003593">
    <property type="entry name" value="AAA+_ATPase"/>
</dbReference>
<dbReference type="SUPFAM" id="SSF52540">
    <property type="entry name" value="P-loop containing nucleoside triphosphate hydrolases"/>
    <property type="match status" value="2"/>
</dbReference>
<dbReference type="PANTHER" id="PTHR42855:SF2">
    <property type="entry name" value="DRUG RESISTANCE ABC TRANSPORTER,ATP-BINDING PROTEIN"/>
    <property type="match status" value="1"/>
</dbReference>
<evidence type="ECO:0000256" key="4">
    <source>
        <dbReference type="SAM" id="MobiDB-lite"/>
    </source>
</evidence>
<keyword evidence="3" id="KW-0175">Coiled coil</keyword>
<feature type="region of interest" description="Disordered" evidence="4">
    <location>
        <begin position="540"/>
        <end position="587"/>
    </location>
</feature>
<dbReference type="InterPro" id="IPR017871">
    <property type="entry name" value="ABC_transporter-like_CS"/>
</dbReference>
<gene>
    <name evidence="6" type="ORF">A4D02_21665</name>
</gene>
<keyword evidence="1" id="KW-0547">Nucleotide-binding</keyword>
<dbReference type="PROSITE" id="PS50893">
    <property type="entry name" value="ABC_TRANSPORTER_2"/>
    <property type="match status" value="2"/>
</dbReference>
<accession>A0ABX3P2J9</accession>
<evidence type="ECO:0000313" key="7">
    <source>
        <dbReference type="Proteomes" id="UP000192277"/>
    </source>
</evidence>
<dbReference type="EMBL" id="LWBO01000003">
    <property type="protein sequence ID" value="OQP53012.1"/>
    <property type="molecule type" value="Genomic_DNA"/>
</dbReference>
<feature type="coiled-coil region" evidence="3">
    <location>
        <begin position="87"/>
        <end position="114"/>
    </location>
</feature>
<dbReference type="Gene3D" id="3.40.50.300">
    <property type="entry name" value="P-loop containing nucleotide triphosphate hydrolases"/>
    <property type="match status" value="2"/>
</dbReference>
<evidence type="ECO:0000259" key="5">
    <source>
        <dbReference type="PROSITE" id="PS50893"/>
    </source>
</evidence>
<dbReference type="RefSeq" id="WP_014218460.1">
    <property type="nucleotide sequence ID" value="NZ_LWBO01000003.1"/>
</dbReference>
<feature type="domain" description="ABC transporter" evidence="5">
    <location>
        <begin position="331"/>
        <end position="544"/>
    </location>
</feature>
<dbReference type="InterPro" id="IPR003439">
    <property type="entry name" value="ABC_transporter-like_ATP-bd"/>
</dbReference>
<dbReference type="Pfam" id="PF16326">
    <property type="entry name" value="ABC_tran_CTD"/>
    <property type="match status" value="1"/>
</dbReference>
<evidence type="ECO:0000256" key="1">
    <source>
        <dbReference type="ARBA" id="ARBA00022741"/>
    </source>
</evidence>
<evidence type="ECO:0000256" key="2">
    <source>
        <dbReference type="ARBA" id="ARBA00022840"/>
    </source>
</evidence>
<feature type="coiled-coil region" evidence="3">
    <location>
        <begin position="589"/>
        <end position="670"/>
    </location>
</feature>
<dbReference type="Pfam" id="PF12848">
    <property type="entry name" value="ABC_tran_Xtn"/>
    <property type="match status" value="1"/>
</dbReference>
<keyword evidence="2 6" id="KW-0067">ATP-binding</keyword>
<dbReference type="InterPro" id="IPR032781">
    <property type="entry name" value="ABC_tran_Xtn"/>
</dbReference>
<dbReference type="PROSITE" id="PS00211">
    <property type="entry name" value="ABC_TRANSPORTER_1"/>
    <property type="match status" value="2"/>
</dbReference>
<dbReference type="PANTHER" id="PTHR42855">
    <property type="entry name" value="ABC TRANSPORTER ATP-BINDING SUBUNIT"/>
    <property type="match status" value="1"/>
</dbReference>
<evidence type="ECO:0000256" key="3">
    <source>
        <dbReference type="SAM" id="Coils"/>
    </source>
</evidence>
<dbReference type="InterPro" id="IPR051309">
    <property type="entry name" value="ABCF_ATPase"/>
</dbReference>
<sequence>MLAGLTNVTFEFGARAIVEDATWHIQPNERIGLIGYNGTGKSTLLKLLVGQYLPSAGTVERSRSTSIGYLHQDLLSFDTNDSILGVALGAFERVMQLEKEIEELGKELENTNSGRTPAQEDALLHKYSDRLHEMDTLDGYNIHHKTEEVLQGLGFSNADLQRPYKEFSGGWRMRVLLAKMILQQPDLLLMDEPTNHLDLPSIEWLEKYLVHYQGSVVIVSHDKYFLDRMVTKIVEVYQRQLHVYNGNYSYYETEKVQRVELQQRAFENQQDYIRQQERFIERFKAKASKAAAAQSAMKRLDKLDRIEDVAIERPNIKINFQVDKVPGKVLCELKHITKKFGDNEIVHDAGAEINRGDKIALIGANGKGKSTLLRIIAGAESFTGERKWGHNVEESFYAQHQLESLNVNNTLLDELKGAGSQKTEQELRTLLGCFLFGGDDVDKKIKVLSGGEKARVALAKTIISKANFLMLDEPTNHLDIHSVELLIEALKKYEGSLILVSHDRYFVSKVANTIWEIDNKKIKTFPGGYEEWGEWKERQKANGGPVGKKLEAGSQKAEPAAPKQEVAVPKPQPVVDNKPQPASVKEPINKEQKKELQKQQKLFQQLEEKIAQLNQQKATLEAQLTAPDTYSDRNKFVQTETDYKKVSDELVQMNKQYEEVFEKIMELESK</sequence>